<feature type="region of interest" description="Disordered" evidence="1">
    <location>
        <begin position="382"/>
        <end position="629"/>
    </location>
</feature>
<dbReference type="EMBL" id="AF232689">
    <property type="protein sequence ID" value="AAF99116.1"/>
    <property type="molecule type" value="Genomic_DNA"/>
</dbReference>
<dbReference type="GeneID" id="940426"/>
<accession>Q9DWH3</accession>
<feature type="compositionally biased region" description="Low complexity" evidence="1">
    <location>
        <begin position="557"/>
        <end position="588"/>
    </location>
</feature>
<reference evidence="3 4" key="2">
    <citation type="journal article" date="1996" name="J. Virol.">
        <title>Structure of the rat cytomegalovirus genome termini.</title>
        <authorList>
            <person name="Vink C."/>
            <person name="Beuken E."/>
            <person name="Bruggeman C.A."/>
        </authorList>
    </citation>
    <scope>NUCLEOTIDE SEQUENCE [LARGE SCALE GENOMIC DNA]</scope>
    <source>
        <strain evidence="3 4">Maastricht</strain>
    </source>
</reference>
<reference evidence="3 4" key="9">
    <citation type="journal article" date="2000" name="J. Virol.">
        <title>Complete DNA sequence of the rat cytomegalovirus genome.</title>
        <authorList>
            <person name="Vink C."/>
            <person name="Beuken E."/>
            <person name="Bruggeman C.A."/>
        </authorList>
    </citation>
    <scope>NUCLEOTIDE SEQUENCE [LARGE SCALE GENOMIC DNA]</scope>
    <source>
        <strain evidence="3 4">Maastricht</strain>
    </source>
</reference>
<reference evidence="3 4" key="1">
    <citation type="journal article" date="1996" name="J. Gen. Virol.">
        <title>Cloning and sequence analysis of the genes encoding DNA polymerase, glycoprotein B, ICP18.5 and major DNA-binding protein of rat cytomegalovirus.</title>
        <authorList>
            <person name="Beuken E."/>
            <person name="Slobbe R."/>
            <person name="Bruggeman C.A."/>
            <person name="Vink C."/>
        </authorList>
    </citation>
    <scope>NUCLEOTIDE SEQUENCE [LARGE SCALE GENOMIC DNA]</scope>
    <source>
        <strain evidence="3 4">Maastricht</strain>
    </source>
</reference>
<reference evidence="3 4" key="3">
    <citation type="journal article" date="1997" name="J. Gen. Virol.">
        <title>Cloning and functional characterization of the origin of lytic-phase DNA replication of rat cytomegalovirus.</title>
        <authorList>
            <person name="Vink C."/>
            <person name="Beuken E."/>
            <person name="Bruggeman C.A."/>
        </authorList>
    </citation>
    <scope>NUCLEOTIDE SEQUENCE [LARGE SCALE GENOMIC DNA]</scope>
    <source>
        <strain evidence="3 4">Maastricht</strain>
    </source>
</reference>
<sequence>MRTAAGARSSDRPRCAFLALGVLFSCAAPRILGAPAYRYAGPAVSGSRPCSVDPEGGRWTARRERVHPAALLYGATLEAYVWDADTRPATLGLGCYAEIPERLADAPSNGSWAAVVSWRLLYAGDEFEELVSASDPRGRLGTGTSRSGWGEFCSQIGDRAPARDGLVRLRTALLLNPSIKDPRFVRVVSLTCAIKILPLSGPLFSLILGNFPLNQSAPRTPFPDFLDPTISAADYRPGSAPEDRYPDAYSRAAAGVVRFFVGVAVGAASFVAVAGLVMACALLGRYLYDRCRRRRYRRLRRRLQEEEERHGAAFPGGLWLLMERRGFGGGRQPRRGFPRAAANLAPALAVVNVAVAAFCAWPPAAAAVAVGRGYGDPTVPPRPAVAEEACPAPGASRPIPTDAAPPRRPAGPRGASSSTAPGTGRSASPPACWTATASCWTSPSSGPTSTATRTRTAGGTGRATAATSDGTAASSRTTSPARPCGSPATSRAPASGGSARGPTTWPASTAASCTTRRSSSTCRGAARPRDGSSPTPARSGRCPWSPPWPRPGSAAASTGRGIRGSSPSSSSRSSATGTDSSSGTWTGRPTGTASRSASRPARCTSTPRASASSGGGTPRAATWCRRSTP</sequence>
<gene>
    <name evidence="3" type="primary">r5</name>
</gene>
<feature type="compositionally biased region" description="Low complexity" evidence="1">
    <location>
        <begin position="441"/>
        <end position="479"/>
    </location>
</feature>
<keyword evidence="2" id="KW-0472">Membrane</keyword>
<reference evidence="3 4" key="10">
    <citation type="journal article" date="2000" name="Virus Res.">
        <title>Rat cytomegalovirus R89 is a highly conserved gene which expresses a spliced transcript.</title>
        <authorList>
            <person name="Gruijthuijsen Y.K."/>
            <person name="Beuken E."/>
            <person name="Bruggeman C.A."/>
            <person name="Vink C."/>
        </authorList>
    </citation>
    <scope>NUCLEOTIDE SEQUENCE [LARGE SCALE GENOMIC DNA]</scope>
    <source>
        <strain evidence="3 4">Maastricht</strain>
    </source>
</reference>
<keyword evidence="2" id="KW-0812">Transmembrane</keyword>
<organismHost>
    <name type="scientific">Rattus</name>
    <name type="common">rats</name>
    <dbReference type="NCBI Taxonomy" id="10114"/>
</organismHost>
<evidence type="ECO:0000256" key="2">
    <source>
        <dbReference type="SAM" id="Phobius"/>
    </source>
</evidence>
<evidence type="ECO:0000313" key="3">
    <source>
        <dbReference type="EMBL" id="AAF99116.1"/>
    </source>
</evidence>
<name>Q9DWH3_RCMVM</name>
<keyword evidence="2" id="KW-1133">Transmembrane helix</keyword>
<dbReference type="RefSeq" id="NP_064121.1">
    <property type="nucleotide sequence ID" value="NC_002512.2"/>
</dbReference>
<protein>
    <submittedName>
        <fullName evidence="3">Pr5</fullName>
    </submittedName>
</protein>
<feature type="transmembrane region" description="Helical" evidence="2">
    <location>
        <begin position="341"/>
        <end position="364"/>
    </location>
</feature>
<reference evidence="3 4" key="8">
    <citation type="journal article" date="2000" name="J. Virol.">
        <title>The r144 major histocompatibility complex class I-like gene of rat cytomegalovirus is dispensable for both acute and long-term infection in the immunocompromised host.</title>
        <authorList>
            <person name="Beisser P.S."/>
            <person name="Kloover J.S."/>
            <person name="Grauls G.E."/>
            <person name="Blok M.J."/>
            <person name="Bruggeman C.A."/>
            <person name="Vink C."/>
        </authorList>
    </citation>
    <scope>NUCLEOTIDE SEQUENCE [LARGE SCALE GENOMIC DNA]</scope>
    <source>
        <strain evidence="3 4">Maastricht</strain>
    </source>
</reference>
<evidence type="ECO:0000313" key="4">
    <source>
        <dbReference type="Proteomes" id="UP000008288"/>
    </source>
</evidence>
<dbReference type="Proteomes" id="UP000008288">
    <property type="component" value="Segment"/>
</dbReference>
<feature type="compositionally biased region" description="Polar residues" evidence="1">
    <location>
        <begin position="589"/>
        <end position="612"/>
    </location>
</feature>
<reference evidence="3 4" key="4">
    <citation type="journal article" date="1998" name="J. Virol.">
        <title>The R33 G protein-coupled receptor gene of rat cytomegalovirus plays an essential role in the pathogenesis of viral infection.</title>
        <authorList>
            <person name="Beisser P.S."/>
            <person name="Vink C."/>
            <person name="Van Dam J.G."/>
            <person name="Grauls G."/>
            <person name="Vanherle S.J."/>
            <person name="Bruggeman C.A."/>
        </authorList>
    </citation>
    <scope>NUCLEOTIDE SEQUENCE [LARGE SCALE GENOMIC DNA]</scope>
    <source>
        <strain evidence="3 4">Maastricht</strain>
    </source>
</reference>
<reference evidence="3 4" key="7">
    <citation type="journal article" date="1999" name="J. Virol.">
        <title>Deletion of the R78 G protein-coupled receptor gene from rat cytomegalovirus results in an attenuated, syncytium-inducing mutant strain.</title>
        <authorList>
            <person name="Beisser P.S."/>
            <person name="Grauls G."/>
            <person name="Bruggeman C.A."/>
            <person name="Vink C."/>
        </authorList>
    </citation>
    <scope>NUCLEOTIDE SEQUENCE [LARGE SCALE GENOMIC DNA]</scope>
    <source>
        <strain evidence="3 4">Maastricht</strain>
    </source>
</reference>
<dbReference type="PROSITE" id="PS51257">
    <property type="entry name" value="PROKAR_LIPOPROTEIN"/>
    <property type="match status" value="1"/>
</dbReference>
<organism evidence="3 4">
    <name type="scientific">Rat cytomegalovirus (strain Maastricht)</name>
    <dbReference type="NCBI Taxonomy" id="79700"/>
    <lineage>
        <taxon>Viruses</taxon>
        <taxon>Duplodnaviria</taxon>
        <taxon>Heunggongvirae</taxon>
        <taxon>Peploviricota</taxon>
        <taxon>Herviviricetes</taxon>
        <taxon>Herpesvirales</taxon>
        <taxon>Orthoherpesviridae</taxon>
        <taxon>Betaherpesvirinae</taxon>
        <taxon>Muromegalovirus</taxon>
        <taxon>Muromegalovirus muridbeta2</taxon>
        <taxon>Murid betaherpesvirus 2</taxon>
    </lineage>
</organism>
<reference evidence="3 4" key="5">
    <citation type="journal article" date="1998" name="Virology">
        <title>The Maastricht strain and England strain of rat cytomegalovirus represent different betaherpesvirus species rather than strains.</title>
        <authorList>
            <person name="Beisser P.S."/>
            <person name="Kaptein S.J."/>
            <person name="Beuken E."/>
            <person name="Bruggeman C.A."/>
            <person name="Vink C."/>
        </authorList>
    </citation>
    <scope>NUCLEOTIDE SEQUENCE [LARGE SCALE GENOMIC DNA]</scope>
    <source>
        <strain evidence="3 4">Maastricht</strain>
    </source>
</reference>
<proteinExistence type="predicted"/>
<feature type="transmembrane region" description="Helical" evidence="2">
    <location>
        <begin position="259"/>
        <end position="288"/>
    </location>
</feature>
<feature type="compositionally biased region" description="Low complexity" evidence="1">
    <location>
        <begin position="507"/>
        <end position="525"/>
    </location>
</feature>
<reference evidence="3 4" key="6">
    <citation type="journal article" date="1999" name="J. Gen. Virol.">
        <title>The rat cytomegalovirus R32 gene encodes a virion-associated protein that elicits a strong humoral immune response in infected rats.</title>
        <authorList>
            <person name="Beuken E."/>
            <person name="Grauls G."/>
            <person name="Bruggeman C.A."/>
            <person name="Vink C."/>
        </authorList>
    </citation>
    <scope>NUCLEOTIDE SEQUENCE [LARGE SCALE GENOMIC DNA]</scope>
    <source>
        <strain evidence="3 4">Maastricht</strain>
    </source>
</reference>
<dbReference type="KEGG" id="vg:940426"/>
<evidence type="ECO:0000256" key="1">
    <source>
        <dbReference type="SAM" id="MobiDB-lite"/>
    </source>
</evidence>
<keyword evidence="4" id="KW-1185">Reference proteome</keyword>